<keyword evidence="8" id="KW-1185">Reference proteome</keyword>
<feature type="transmembrane region" description="Helical" evidence="6">
    <location>
        <begin position="215"/>
        <end position="240"/>
    </location>
</feature>
<evidence type="ECO:0000256" key="5">
    <source>
        <dbReference type="ARBA" id="ARBA00023136"/>
    </source>
</evidence>
<feature type="transmembrane region" description="Helical" evidence="6">
    <location>
        <begin position="144"/>
        <end position="163"/>
    </location>
</feature>
<dbReference type="PIRSF" id="PIRSF006060">
    <property type="entry name" value="AA_transporter"/>
    <property type="match status" value="1"/>
</dbReference>
<evidence type="ECO:0000256" key="3">
    <source>
        <dbReference type="ARBA" id="ARBA00022692"/>
    </source>
</evidence>
<dbReference type="PANTHER" id="PTHR45649:SF14">
    <property type="entry name" value="GABA PERMEASE"/>
    <property type="match status" value="1"/>
</dbReference>
<keyword evidence="5 6" id="KW-0472">Membrane</keyword>
<evidence type="ECO:0000256" key="1">
    <source>
        <dbReference type="ARBA" id="ARBA00004141"/>
    </source>
</evidence>
<evidence type="ECO:0000313" key="8">
    <source>
        <dbReference type="Proteomes" id="UP000287144"/>
    </source>
</evidence>
<dbReference type="EMBL" id="NKCK01000207">
    <property type="protein sequence ID" value="RSL92203.1"/>
    <property type="molecule type" value="Genomic_DNA"/>
</dbReference>
<dbReference type="InterPro" id="IPR002293">
    <property type="entry name" value="AA/rel_permease1"/>
</dbReference>
<evidence type="ECO:0000256" key="4">
    <source>
        <dbReference type="ARBA" id="ARBA00022989"/>
    </source>
</evidence>
<protein>
    <recommendedName>
        <fullName evidence="9">Choline transport protein</fullName>
    </recommendedName>
</protein>
<dbReference type="GO" id="GO:0016020">
    <property type="term" value="C:membrane"/>
    <property type="evidence" value="ECO:0007669"/>
    <property type="project" value="UniProtKB-SubCell"/>
</dbReference>
<organism evidence="7 8">
    <name type="scientific">Fusarium oligoseptatum</name>
    <dbReference type="NCBI Taxonomy" id="2604345"/>
    <lineage>
        <taxon>Eukaryota</taxon>
        <taxon>Fungi</taxon>
        <taxon>Dikarya</taxon>
        <taxon>Ascomycota</taxon>
        <taxon>Pezizomycotina</taxon>
        <taxon>Sordariomycetes</taxon>
        <taxon>Hypocreomycetidae</taxon>
        <taxon>Hypocreales</taxon>
        <taxon>Nectriaceae</taxon>
        <taxon>Fusarium</taxon>
        <taxon>Fusarium solani species complex</taxon>
    </lineage>
</organism>
<keyword evidence="4 6" id="KW-1133">Transmembrane helix</keyword>
<sequence length="446" mass="48434">MSESTLSNPHKGHLQPRLSRLTMVAMAFAILNTWIALAGSIGLVLPSGGAVSLVYGFIFCVLCNFALTASLGEMAAIWPTAGGQYHFVFALCTEKWRRVMSFWVGWINIGGWLVVVTVQGFFAAQFICAAAVVASNDKFVVTQWSTYLIFLAILTFATIANIFGNRILGRWNDAALFWSVLGVIIIGIVLLAMSKKSDAEFVFTNFDNQTGWSDGMAWILGLLQSALSLIGFDVVLHMAEEMPNPARDAPRAMVYAIAVGGVTGGAFILIMLFCLPDIAAISTSATGMPIVEMILLATKNRAATTILTLMLAVCFINGTNASTTSASRLLFAMARDKGIIFPDYFAHIQPGKWGHVVNWVASIFVVVTSVFFCFPTAIPVSGNTMNYVCVVIGILVVLIALYWLFYGHRFEGPKFDVILGEQAESIITNSRRPTDDKEKGVIDQSG</sequence>
<feature type="transmembrane region" description="Helical" evidence="6">
    <location>
        <begin position="384"/>
        <end position="405"/>
    </location>
</feature>
<keyword evidence="2" id="KW-0813">Transport</keyword>
<gene>
    <name evidence="7" type="ORF">CEP52_013949</name>
</gene>
<dbReference type="GO" id="GO:0022857">
    <property type="term" value="F:transmembrane transporter activity"/>
    <property type="evidence" value="ECO:0007669"/>
    <property type="project" value="InterPro"/>
</dbReference>
<feature type="transmembrane region" description="Helical" evidence="6">
    <location>
        <begin position="103"/>
        <end position="132"/>
    </location>
</feature>
<dbReference type="Pfam" id="PF13520">
    <property type="entry name" value="AA_permease_2"/>
    <property type="match status" value="1"/>
</dbReference>
<accession>A0A428SQZ9</accession>
<proteinExistence type="predicted"/>
<evidence type="ECO:0000256" key="6">
    <source>
        <dbReference type="SAM" id="Phobius"/>
    </source>
</evidence>
<feature type="transmembrane region" description="Helical" evidence="6">
    <location>
        <begin position="50"/>
        <end position="67"/>
    </location>
</feature>
<feature type="transmembrane region" description="Helical" evidence="6">
    <location>
        <begin position="278"/>
        <end position="297"/>
    </location>
</feature>
<comment type="caution">
    <text evidence="7">The sequence shown here is derived from an EMBL/GenBank/DDBJ whole genome shotgun (WGS) entry which is preliminary data.</text>
</comment>
<feature type="transmembrane region" description="Helical" evidence="6">
    <location>
        <begin position="21"/>
        <end position="44"/>
    </location>
</feature>
<evidence type="ECO:0000313" key="7">
    <source>
        <dbReference type="EMBL" id="RSL92203.1"/>
    </source>
</evidence>
<dbReference type="Gene3D" id="1.20.1740.10">
    <property type="entry name" value="Amino acid/polyamine transporter I"/>
    <property type="match status" value="1"/>
</dbReference>
<name>A0A428SQZ9_9HYPO</name>
<comment type="subcellular location">
    <subcellularLocation>
        <location evidence="1">Membrane</location>
        <topology evidence="1">Multi-pass membrane protein</topology>
    </subcellularLocation>
</comment>
<dbReference type="AlphaFoldDB" id="A0A428SQZ9"/>
<evidence type="ECO:0000256" key="2">
    <source>
        <dbReference type="ARBA" id="ARBA00022448"/>
    </source>
</evidence>
<feature type="transmembrane region" description="Helical" evidence="6">
    <location>
        <begin position="252"/>
        <end position="272"/>
    </location>
</feature>
<feature type="transmembrane region" description="Helical" evidence="6">
    <location>
        <begin position="356"/>
        <end position="378"/>
    </location>
</feature>
<keyword evidence="3 6" id="KW-0812">Transmembrane</keyword>
<dbReference type="PANTHER" id="PTHR45649">
    <property type="entry name" value="AMINO-ACID PERMEASE BAT1"/>
    <property type="match status" value="1"/>
</dbReference>
<evidence type="ECO:0008006" key="9">
    <source>
        <dbReference type="Google" id="ProtNLM"/>
    </source>
</evidence>
<dbReference type="Proteomes" id="UP000287144">
    <property type="component" value="Unassembled WGS sequence"/>
</dbReference>
<reference evidence="7 8" key="1">
    <citation type="submission" date="2017-06" db="EMBL/GenBank/DDBJ databases">
        <title>Comparative genomic analysis of Ambrosia Fusariam Clade fungi.</title>
        <authorList>
            <person name="Stajich J.E."/>
            <person name="Carrillo J."/>
            <person name="Kijimoto T."/>
            <person name="Eskalen A."/>
            <person name="O'Donnell K."/>
            <person name="Kasson M."/>
        </authorList>
    </citation>
    <scope>NUCLEOTIDE SEQUENCE [LARGE SCALE GENOMIC DNA]</scope>
    <source>
        <strain evidence="7 8">NRRL62579</strain>
    </source>
</reference>
<feature type="transmembrane region" description="Helical" evidence="6">
    <location>
        <begin position="175"/>
        <end position="195"/>
    </location>
</feature>